<organism evidence="2 3">
    <name type="scientific">Pseudobacteriovorax antillogorgiicola</name>
    <dbReference type="NCBI Taxonomy" id="1513793"/>
    <lineage>
        <taxon>Bacteria</taxon>
        <taxon>Pseudomonadati</taxon>
        <taxon>Bdellovibrionota</taxon>
        <taxon>Oligoflexia</taxon>
        <taxon>Oligoflexales</taxon>
        <taxon>Pseudobacteriovoracaceae</taxon>
        <taxon>Pseudobacteriovorax</taxon>
    </lineage>
</organism>
<evidence type="ECO:0000313" key="2">
    <source>
        <dbReference type="EMBL" id="SMF82187.1"/>
    </source>
</evidence>
<dbReference type="EMBL" id="FWZT01000040">
    <property type="protein sequence ID" value="SMF82187.1"/>
    <property type="molecule type" value="Genomic_DNA"/>
</dbReference>
<dbReference type="Gene3D" id="1.20.5.340">
    <property type="match status" value="1"/>
</dbReference>
<dbReference type="PANTHER" id="PTHR45615:SF80">
    <property type="entry name" value="GRIP DOMAIN-CONTAINING PROTEIN"/>
    <property type="match status" value="1"/>
</dbReference>
<dbReference type="Gene3D" id="1.10.287.1490">
    <property type="match status" value="1"/>
</dbReference>
<dbReference type="RefSeq" id="WP_159455739.1">
    <property type="nucleotide sequence ID" value="NZ_FWZT01000040.1"/>
</dbReference>
<sequence>METKIIFGLVLLTAQACTGGKSGGSQPVSAPAPEPAPAPTEELKDLQQQLEDKKSEIDELQSSLEDKKSTLEENARKIAELEQQLTESGTSRTNLETQIQELETTNKTLEKEVSDLNAKVEQLNTEVESLNAAVITKEAAIEKLKLDLEKAESDASAVQIELEEAKQELEQARQDLANSERAQAIQELEDRIAQLEEKLNSEKEKSRLLSEELDQKKAEISDLKTNLAAVESQLNSASNGRDELLKTINNQKKEIEKYKDFTVKLALDALGKEKFFVVQDSILTKNFSLDEGQSCSLILAFDDQALRYDGVGVSGFNLSPYSLGYQKVSVCRDSEGLSVQKEKGVVVKGYPTNSTQGAQLISKRIDSSCDDESGSVFASNLQLMYPYSAAIDALETIGLMMPRGISLEYNMGSSTPNVFAESCEKFLGNPFSENNELVKTACEVVLLGSVEGLKTGCHKEVQESGKYKIVFETVD</sequence>
<dbReference type="AlphaFoldDB" id="A0A1Y6CPS9"/>
<dbReference type="Proteomes" id="UP000192907">
    <property type="component" value="Unassembled WGS sequence"/>
</dbReference>
<feature type="region of interest" description="Disordered" evidence="1">
    <location>
        <begin position="18"/>
        <end position="69"/>
    </location>
</feature>
<feature type="compositionally biased region" description="Basic and acidic residues" evidence="1">
    <location>
        <begin position="41"/>
        <end position="57"/>
    </location>
</feature>
<evidence type="ECO:0000313" key="3">
    <source>
        <dbReference type="Proteomes" id="UP000192907"/>
    </source>
</evidence>
<proteinExistence type="predicted"/>
<protein>
    <submittedName>
        <fullName evidence="2">Myosin tail</fullName>
    </submittedName>
</protein>
<evidence type="ECO:0000256" key="1">
    <source>
        <dbReference type="SAM" id="MobiDB-lite"/>
    </source>
</evidence>
<accession>A0A1Y6CPS9</accession>
<gene>
    <name evidence="2" type="ORF">SAMN06296036_1406</name>
</gene>
<dbReference type="STRING" id="1513793.SAMN06296036_1406"/>
<name>A0A1Y6CPS9_9BACT</name>
<reference evidence="3" key="1">
    <citation type="submission" date="2017-04" db="EMBL/GenBank/DDBJ databases">
        <authorList>
            <person name="Varghese N."/>
            <person name="Submissions S."/>
        </authorList>
    </citation>
    <scope>NUCLEOTIDE SEQUENCE [LARGE SCALE GENOMIC DNA]</scope>
    <source>
        <strain evidence="3">RKEM611</strain>
    </source>
</reference>
<keyword evidence="3" id="KW-1185">Reference proteome</keyword>
<dbReference type="SUPFAM" id="SSF57997">
    <property type="entry name" value="Tropomyosin"/>
    <property type="match status" value="1"/>
</dbReference>
<dbReference type="PROSITE" id="PS51257">
    <property type="entry name" value="PROKAR_LIPOPROTEIN"/>
    <property type="match status" value="1"/>
</dbReference>
<dbReference type="PANTHER" id="PTHR45615">
    <property type="entry name" value="MYOSIN HEAVY CHAIN, NON-MUSCLE"/>
    <property type="match status" value="1"/>
</dbReference>